<dbReference type="GO" id="GO:0004725">
    <property type="term" value="F:protein tyrosine phosphatase activity"/>
    <property type="evidence" value="ECO:0007669"/>
    <property type="project" value="InterPro"/>
</dbReference>
<dbReference type="SMART" id="SM00194">
    <property type="entry name" value="PTPc"/>
    <property type="match status" value="1"/>
</dbReference>
<dbReference type="SUPFAM" id="SSF52799">
    <property type="entry name" value="(Phosphotyrosine protein) phosphatases II"/>
    <property type="match status" value="1"/>
</dbReference>
<dbReference type="Pfam" id="PF00581">
    <property type="entry name" value="Rhodanese"/>
    <property type="match status" value="1"/>
</dbReference>
<dbReference type="OrthoDB" id="6058203at2759"/>
<evidence type="ECO:0000259" key="4">
    <source>
        <dbReference type="PROSITE" id="PS50206"/>
    </source>
</evidence>
<sequence length="1101" mass="123941">MSAMTGPRHSPSSPWHQDTQNQPLASAGTSHHHTVSGHLSPNYFAIGANDASNPHDLKQSFHTRNNWDIASQPHTQSSVPSQRPQLLPQKSVYEDIQGDYMRGPTVNENDRRTSVLHGLPWNPELQKTNSSERTINLHSSPRNSYFQEPEHTIRNSHRPDVSRIDGLRPQDSMQQTSGQARPFQLSFQGGLANTGSRQNTPEPGFQTSHPAHGVNFASAERCAELVISAHRESIFLDVRPFTHFAQSNIRGSLNLCIPTTLIKRPSFDTRKLENTFTDDSAKTKFARWRHCRYIVVYDAATADPKDAGPLSNLLKKFTAEGWEGEAMILKGGFKTFSNCFPGLTQNKQGEQLQTAKKAAPKKPTSMHISLPAVAPVAGGCALPESSATVIPFFGNIRQHMDLLGGVGQISLQLPRQLTESKRRLLPSWLRDASNPNDQGHSVSQKFLKLEEKELERMKQAFSYGSTVDATSSKKYRIAGIEKGTKNRYNDIYPFDHSRVQLQNEPTGGCDYVNGNHLKAEYSNRSYIATQAPVPDTFNDFWRVVWEQDIRLVVALTAEFERGQVKCHPYWESGMYGPLQVKNFSQRYVYMDRPGSSLANDSGIKPSAAQVDSNQQNEGDDPCIIVRHFELFQLLIKRSFRQLYGAEFRASCQAFGFESQEIDVQASSLAPSGNTSLTLAAKGQSDVFLFQAEGKGFISPRARLKVPEQYEQQLGVMEVLKTTVRGERDVYVLCRFTPNINEDGPDADHPFVQQALQSRHYRMVVLFHFEIQSSNYHIRTCYLPDHSEYEALAIAVADRDTFAISWQHPRDDHDFDVVLYNVTDEVPDKDTNIIEINYESSNLIDESRPRPVGGPVIGLSFNDRSSQLLYYHRAQTLYGSYQHLSTFDLHRNTSTVQFSDSLSLPFSISIPFFGTHKTLPRNGNPMCNWRYLSFGIAKHREENWTVACLLKSETFCQSRNCGHVLNLDRGRRLSGWTIIGHLCDYQVPTSSLGGIVAASPGGTRIAMANWNIIYVWALEPNVLIGENSDDFYRPSSRSENTGAVELQPIVLPLEAVCFKLRFMENEDELLALTDRGLMYWDISPLAKGEKTIHHWSYNGLLA</sequence>
<evidence type="ECO:0000259" key="3">
    <source>
        <dbReference type="PROSITE" id="PS50055"/>
    </source>
</evidence>
<dbReference type="GeneID" id="63701696"/>
<dbReference type="FunFam" id="3.40.250.10:FF:000051">
    <property type="entry name" value="Protein tyrosine phosphatase (Pyp1), putative"/>
    <property type="match status" value="1"/>
</dbReference>
<dbReference type="PANTHER" id="PTHR19134">
    <property type="entry name" value="RECEPTOR-TYPE TYROSINE-PROTEIN PHOSPHATASE"/>
    <property type="match status" value="1"/>
</dbReference>
<keyword evidence="6" id="KW-1185">Reference proteome</keyword>
<dbReference type="InterPro" id="IPR036873">
    <property type="entry name" value="Rhodanese-like_dom_sf"/>
</dbReference>
<dbReference type="PROSITE" id="PS50055">
    <property type="entry name" value="TYR_PHOSPHATASE_PTP"/>
    <property type="match status" value="1"/>
</dbReference>
<dbReference type="Gene3D" id="3.40.250.10">
    <property type="entry name" value="Rhodanese-like domain"/>
    <property type="match status" value="1"/>
</dbReference>
<evidence type="ECO:0000313" key="5">
    <source>
        <dbReference type="EMBL" id="EYE92597.1"/>
    </source>
</evidence>
<dbReference type="Gene3D" id="3.90.190.10">
    <property type="entry name" value="Protein tyrosine phosphatase superfamily"/>
    <property type="match status" value="1"/>
</dbReference>
<dbReference type="AlphaFoldDB" id="A0A017S6P0"/>
<feature type="domain" description="Tyrosine-protein phosphatase" evidence="3">
    <location>
        <begin position="485"/>
        <end position="581"/>
    </location>
</feature>
<proteinExistence type="inferred from homology"/>
<dbReference type="PRINTS" id="PR00700">
    <property type="entry name" value="PRTYPHPHTASE"/>
</dbReference>
<dbReference type="InterPro" id="IPR029021">
    <property type="entry name" value="Prot-tyrosine_phosphatase-like"/>
</dbReference>
<dbReference type="Pfam" id="PF00102">
    <property type="entry name" value="Y_phosphatase"/>
    <property type="match status" value="1"/>
</dbReference>
<dbReference type="EMBL" id="KK088436">
    <property type="protein sequence ID" value="EYE92597.1"/>
    <property type="molecule type" value="Genomic_DNA"/>
</dbReference>
<protein>
    <submittedName>
        <fullName evidence="5">Uncharacterized protein</fullName>
    </submittedName>
</protein>
<feature type="region of interest" description="Disordered" evidence="2">
    <location>
        <begin position="1"/>
        <end position="36"/>
    </location>
</feature>
<evidence type="ECO:0000256" key="2">
    <source>
        <dbReference type="SAM" id="MobiDB-lite"/>
    </source>
</evidence>
<dbReference type="SUPFAM" id="SSF52821">
    <property type="entry name" value="Rhodanese/Cell cycle control phosphatase"/>
    <property type="match status" value="1"/>
</dbReference>
<evidence type="ECO:0000313" key="6">
    <source>
        <dbReference type="Proteomes" id="UP000019804"/>
    </source>
</evidence>
<name>A0A017S6P0_ASPRC</name>
<comment type="similarity">
    <text evidence="1">Belongs to the protein-tyrosine phosphatase family. Non-receptor class subfamily.</text>
</comment>
<dbReference type="InterPro" id="IPR000242">
    <property type="entry name" value="PTP_cat"/>
</dbReference>
<feature type="domain" description="Rhodanese" evidence="4">
    <location>
        <begin position="229"/>
        <end position="345"/>
    </location>
</feature>
<dbReference type="Proteomes" id="UP000019804">
    <property type="component" value="Unassembled WGS sequence"/>
</dbReference>
<dbReference type="RefSeq" id="XP_040636285.1">
    <property type="nucleotide sequence ID" value="XM_040786572.1"/>
</dbReference>
<dbReference type="InterPro" id="IPR001763">
    <property type="entry name" value="Rhodanese-like_dom"/>
</dbReference>
<evidence type="ECO:0000256" key="1">
    <source>
        <dbReference type="ARBA" id="ARBA00009649"/>
    </source>
</evidence>
<dbReference type="HOGENOM" id="CLU_283133_0_0_1"/>
<dbReference type="InterPro" id="IPR050348">
    <property type="entry name" value="Protein-Tyr_Phosphatase"/>
</dbReference>
<gene>
    <name evidence="5" type="ORF">EURHEDRAFT_517549</name>
</gene>
<dbReference type="PANTHER" id="PTHR19134:SF561">
    <property type="entry name" value="PROTEIN TYROSINE PHOSPHATASE 36E, ISOFORM A"/>
    <property type="match status" value="1"/>
</dbReference>
<dbReference type="PROSITE" id="PS50206">
    <property type="entry name" value="RHODANESE_3"/>
    <property type="match status" value="1"/>
</dbReference>
<accession>A0A017S6P0</accession>
<feature type="compositionally biased region" description="Polar residues" evidence="2">
    <location>
        <begin position="10"/>
        <end position="29"/>
    </location>
</feature>
<dbReference type="STRING" id="1388766.A0A017S6P0"/>
<dbReference type="CDD" id="cd01446">
    <property type="entry name" value="DSP_MapKP"/>
    <property type="match status" value="1"/>
</dbReference>
<reference evidence="6" key="1">
    <citation type="journal article" date="2014" name="Nat. Commun.">
        <title>Genomic adaptations of the halophilic Dead Sea filamentous fungus Eurotium rubrum.</title>
        <authorList>
            <person name="Kis-Papo T."/>
            <person name="Weig A.R."/>
            <person name="Riley R."/>
            <person name="Persoh D."/>
            <person name="Salamov A."/>
            <person name="Sun H."/>
            <person name="Lipzen A."/>
            <person name="Wasser S.P."/>
            <person name="Rambold G."/>
            <person name="Grigoriev I.V."/>
            <person name="Nevo E."/>
        </authorList>
    </citation>
    <scope>NUCLEOTIDE SEQUENCE [LARGE SCALE GENOMIC DNA]</scope>
    <source>
        <strain evidence="6">CBS 135680</strain>
    </source>
</reference>
<organism evidence="5 6">
    <name type="scientific">Aspergillus ruber (strain CBS 135680)</name>
    <dbReference type="NCBI Taxonomy" id="1388766"/>
    <lineage>
        <taxon>Eukaryota</taxon>
        <taxon>Fungi</taxon>
        <taxon>Dikarya</taxon>
        <taxon>Ascomycota</taxon>
        <taxon>Pezizomycotina</taxon>
        <taxon>Eurotiomycetes</taxon>
        <taxon>Eurotiomycetidae</taxon>
        <taxon>Eurotiales</taxon>
        <taxon>Aspergillaceae</taxon>
        <taxon>Aspergillus</taxon>
        <taxon>Aspergillus subgen. Aspergillus</taxon>
    </lineage>
</organism>